<feature type="compositionally biased region" description="Basic and acidic residues" evidence="1">
    <location>
        <begin position="63"/>
        <end position="73"/>
    </location>
</feature>
<gene>
    <name evidence="2" type="ORF">UFOVP7_2</name>
</gene>
<feature type="region of interest" description="Disordered" evidence="1">
    <location>
        <begin position="43"/>
        <end position="73"/>
    </location>
</feature>
<reference evidence="2" key="1">
    <citation type="submission" date="2020-04" db="EMBL/GenBank/DDBJ databases">
        <authorList>
            <person name="Chiriac C."/>
            <person name="Salcher M."/>
            <person name="Ghai R."/>
            <person name="Kavagutti S V."/>
        </authorList>
    </citation>
    <scope>NUCLEOTIDE SEQUENCE</scope>
</reference>
<name>A0A6J5KGC7_9CAUD</name>
<protein>
    <submittedName>
        <fullName evidence="2">Uncharacterized protein</fullName>
    </submittedName>
</protein>
<accession>A0A6J5KGC7</accession>
<dbReference type="EMBL" id="LR796141">
    <property type="protein sequence ID" value="CAB4121004.1"/>
    <property type="molecule type" value="Genomic_DNA"/>
</dbReference>
<evidence type="ECO:0000313" key="2">
    <source>
        <dbReference type="EMBL" id="CAB4121004.1"/>
    </source>
</evidence>
<sequence>MNELEAKVRCLELAAQVLRAQGISDENSIVKISSTFYNHVNTSMESIEPPLKKATQSTPKGNPKKDNSPDFIR</sequence>
<organism evidence="2">
    <name type="scientific">uncultured Caudovirales phage</name>
    <dbReference type="NCBI Taxonomy" id="2100421"/>
    <lineage>
        <taxon>Viruses</taxon>
        <taxon>Duplodnaviria</taxon>
        <taxon>Heunggongvirae</taxon>
        <taxon>Uroviricota</taxon>
        <taxon>Caudoviricetes</taxon>
        <taxon>Peduoviridae</taxon>
        <taxon>Maltschvirus</taxon>
        <taxon>Maltschvirus maltsch</taxon>
    </lineage>
</organism>
<proteinExistence type="predicted"/>
<evidence type="ECO:0000256" key="1">
    <source>
        <dbReference type="SAM" id="MobiDB-lite"/>
    </source>
</evidence>